<feature type="chain" id="PRO_5026879705" evidence="1">
    <location>
        <begin position="20"/>
        <end position="189"/>
    </location>
</feature>
<organism evidence="2 3">
    <name type="scientific">Mytilus coruscus</name>
    <name type="common">Sea mussel</name>
    <dbReference type="NCBI Taxonomy" id="42192"/>
    <lineage>
        <taxon>Eukaryota</taxon>
        <taxon>Metazoa</taxon>
        <taxon>Spiralia</taxon>
        <taxon>Lophotrochozoa</taxon>
        <taxon>Mollusca</taxon>
        <taxon>Bivalvia</taxon>
        <taxon>Autobranchia</taxon>
        <taxon>Pteriomorphia</taxon>
        <taxon>Mytilida</taxon>
        <taxon>Mytiloidea</taxon>
        <taxon>Mytilidae</taxon>
        <taxon>Mytilinae</taxon>
        <taxon>Mytilus</taxon>
    </lineage>
</organism>
<dbReference type="AlphaFoldDB" id="A0A6J8A3W7"/>
<reference evidence="2 3" key="1">
    <citation type="submission" date="2020-06" db="EMBL/GenBank/DDBJ databases">
        <authorList>
            <person name="Li R."/>
            <person name="Bekaert M."/>
        </authorList>
    </citation>
    <scope>NUCLEOTIDE SEQUENCE [LARGE SCALE GENOMIC DNA]</scope>
    <source>
        <strain evidence="3">wild</strain>
    </source>
</reference>
<keyword evidence="3" id="KW-1185">Reference proteome</keyword>
<sequence>MYTKVLTIIALIFTKHAKGQDASSCEFPCELRGQTFDVFIGNVLRGNWMFNDNGTTSSFTFDSTTDVLTCYQRVERFIIFRINNEDKFICYIFDYNPGMQPILFSFGFGAMISSNMPVVCNLCNPNGGFTPYLAIATDTASLPCGMPSECPGTNQCSVNDTLPEGCPQSTTTIATTATVETTQPTKPCH</sequence>
<keyword evidence="1" id="KW-0732">Signal</keyword>
<evidence type="ECO:0000313" key="3">
    <source>
        <dbReference type="Proteomes" id="UP000507470"/>
    </source>
</evidence>
<protein>
    <submittedName>
        <fullName evidence="2">FOXG</fullName>
    </submittedName>
</protein>
<dbReference type="OrthoDB" id="6168551at2759"/>
<name>A0A6J8A3W7_MYTCO</name>
<accession>A0A6J8A3W7</accession>
<proteinExistence type="predicted"/>
<dbReference type="EMBL" id="CACVKT020000558">
    <property type="protein sequence ID" value="CAC5360304.1"/>
    <property type="molecule type" value="Genomic_DNA"/>
</dbReference>
<feature type="signal peptide" evidence="1">
    <location>
        <begin position="1"/>
        <end position="19"/>
    </location>
</feature>
<evidence type="ECO:0000313" key="2">
    <source>
        <dbReference type="EMBL" id="CAC5360304.1"/>
    </source>
</evidence>
<dbReference type="Proteomes" id="UP000507470">
    <property type="component" value="Unassembled WGS sequence"/>
</dbReference>
<gene>
    <name evidence="2" type="ORF">MCOR_2832</name>
</gene>
<evidence type="ECO:0000256" key="1">
    <source>
        <dbReference type="SAM" id="SignalP"/>
    </source>
</evidence>